<keyword evidence="6" id="KW-0460">Magnesium</keyword>
<comment type="cofactor">
    <cofactor evidence="1">
        <name>Mg(2+)</name>
        <dbReference type="ChEBI" id="CHEBI:18420"/>
    </cofactor>
</comment>
<protein>
    <recommendedName>
        <fullName evidence="8">PIN domain-containing protein</fullName>
    </recommendedName>
</protein>
<dbReference type="PANTHER" id="PTHR33653:SF1">
    <property type="entry name" value="RIBONUCLEASE VAPC2"/>
    <property type="match status" value="1"/>
</dbReference>
<dbReference type="CDD" id="cd09881">
    <property type="entry name" value="PIN_VapC4-5_FitB-like"/>
    <property type="match status" value="1"/>
</dbReference>
<dbReference type="Pfam" id="PF01850">
    <property type="entry name" value="PIN"/>
    <property type="match status" value="1"/>
</dbReference>
<comment type="similarity">
    <text evidence="7">Belongs to the PINc/VapC protein family.</text>
</comment>
<keyword evidence="3" id="KW-0540">Nuclease</keyword>
<dbReference type="GO" id="GO:0046872">
    <property type="term" value="F:metal ion binding"/>
    <property type="evidence" value="ECO:0007669"/>
    <property type="project" value="UniProtKB-KW"/>
</dbReference>
<keyword evidence="4" id="KW-0479">Metal-binding</keyword>
<dbReference type="EMBL" id="MNZO01000037">
    <property type="protein sequence ID" value="OIP86887.1"/>
    <property type="molecule type" value="Genomic_DNA"/>
</dbReference>
<evidence type="ECO:0000313" key="9">
    <source>
        <dbReference type="EMBL" id="OIP86887.1"/>
    </source>
</evidence>
<evidence type="ECO:0000256" key="3">
    <source>
        <dbReference type="ARBA" id="ARBA00022722"/>
    </source>
</evidence>
<name>A0A1J5I1C0_9BACT</name>
<dbReference type="PANTHER" id="PTHR33653">
    <property type="entry name" value="RIBONUCLEASE VAPC2"/>
    <property type="match status" value="1"/>
</dbReference>
<evidence type="ECO:0000256" key="1">
    <source>
        <dbReference type="ARBA" id="ARBA00001946"/>
    </source>
</evidence>
<dbReference type="SUPFAM" id="SSF88723">
    <property type="entry name" value="PIN domain-like"/>
    <property type="match status" value="1"/>
</dbReference>
<proteinExistence type="inferred from homology"/>
<evidence type="ECO:0000259" key="8">
    <source>
        <dbReference type="Pfam" id="PF01850"/>
    </source>
</evidence>
<evidence type="ECO:0000256" key="2">
    <source>
        <dbReference type="ARBA" id="ARBA00022649"/>
    </source>
</evidence>
<dbReference type="STRING" id="1805376.AUK05_02605"/>
<dbReference type="AlphaFoldDB" id="A0A1J5I1C0"/>
<keyword evidence="5" id="KW-0378">Hydrolase</keyword>
<evidence type="ECO:0000313" key="10">
    <source>
        <dbReference type="Proteomes" id="UP000182344"/>
    </source>
</evidence>
<feature type="domain" description="PIN" evidence="8">
    <location>
        <begin position="17"/>
        <end position="114"/>
    </location>
</feature>
<sequence>MKIQLDSDILINIIRRKILLNNNHEYYINPIVYGEVAYGFENKGKDLSDFDKFLDSHHIRPINMGFSIGKIYAQIKVKLKHSPVADNDLLVASSAIDFEMKLWTLNKKHFARIPNLELFNL</sequence>
<dbReference type="Gene3D" id="3.40.50.1010">
    <property type="entry name" value="5'-nuclease"/>
    <property type="match status" value="1"/>
</dbReference>
<dbReference type="InterPro" id="IPR002716">
    <property type="entry name" value="PIN_dom"/>
</dbReference>
<dbReference type="Proteomes" id="UP000182344">
    <property type="component" value="Unassembled WGS sequence"/>
</dbReference>
<accession>A0A1J5I1C0</accession>
<dbReference type="InterPro" id="IPR050556">
    <property type="entry name" value="Type_II_TA_system_RNase"/>
</dbReference>
<dbReference type="InterPro" id="IPR029060">
    <property type="entry name" value="PIN-like_dom_sf"/>
</dbReference>
<comment type="caution">
    <text evidence="9">The sequence shown here is derived from an EMBL/GenBank/DDBJ whole genome shotgun (WGS) entry which is preliminary data.</text>
</comment>
<keyword evidence="2" id="KW-1277">Toxin-antitoxin system</keyword>
<dbReference type="GO" id="GO:0004518">
    <property type="term" value="F:nuclease activity"/>
    <property type="evidence" value="ECO:0007669"/>
    <property type="project" value="UniProtKB-KW"/>
</dbReference>
<organism evidence="9 10">
    <name type="scientific">Candidatus Shapirobacteria bacterium CG2_30_35_20</name>
    <dbReference type="NCBI Taxonomy" id="1805376"/>
    <lineage>
        <taxon>Bacteria</taxon>
        <taxon>Candidatus Shapironibacteriota</taxon>
    </lineage>
</organism>
<gene>
    <name evidence="9" type="ORF">AUK05_02605</name>
</gene>
<evidence type="ECO:0000256" key="5">
    <source>
        <dbReference type="ARBA" id="ARBA00022801"/>
    </source>
</evidence>
<evidence type="ECO:0000256" key="4">
    <source>
        <dbReference type="ARBA" id="ARBA00022723"/>
    </source>
</evidence>
<reference evidence="9 10" key="1">
    <citation type="journal article" date="2016" name="Environ. Microbiol.">
        <title>Genomic resolution of a cold subsurface aquifer community provides metabolic insights for novel microbes adapted to high CO concentrations.</title>
        <authorList>
            <person name="Probst A.J."/>
            <person name="Castelle C.J."/>
            <person name="Singh A."/>
            <person name="Brown C.T."/>
            <person name="Anantharaman K."/>
            <person name="Sharon I."/>
            <person name="Hug L.A."/>
            <person name="Burstein D."/>
            <person name="Emerson J.B."/>
            <person name="Thomas B.C."/>
            <person name="Banfield J.F."/>
        </authorList>
    </citation>
    <scope>NUCLEOTIDE SEQUENCE [LARGE SCALE GENOMIC DNA]</scope>
    <source>
        <strain evidence="9">CG2_30_35_20</strain>
    </source>
</reference>
<evidence type="ECO:0000256" key="7">
    <source>
        <dbReference type="ARBA" id="ARBA00038093"/>
    </source>
</evidence>
<evidence type="ECO:0000256" key="6">
    <source>
        <dbReference type="ARBA" id="ARBA00022842"/>
    </source>
</evidence>
<dbReference type="GO" id="GO:0016787">
    <property type="term" value="F:hydrolase activity"/>
    <property type="evidence" value="ECO:0007669"/>
    <property type="project" value="UniProtKB-KW"/>
</dbReference>